<evidence type="ECO:0000313" key="3">
    <source>
        <dbReference type="EMBL" id="KAF2500239.1"/>
    </source>
</evidence>
<feature type="region of interest" description="Disordered" evidence="1">
    <location>
        <begin position="1"/>
        <end position="49"/>
    </location>
</feature>
<dbReference type="OrthoDB" id="5383338at2759"/>
<dbReference type="AlphaFoldDB" id="A0A6A6R6N1"/>
<feature type="region of interest" description="Disordered" evidence="1">
    <location>
        <begin position="64"/>
        <end position="184"/>
    </location>
</feature>
<keyword evidence="4" id="KW-1185">Reference proteome</keyword>
<evidence type="ECO:0000313" key="4">
    <source>
        <dbReference type="Proteomes" id="UP000799750"/>
    </source>
</evidence>
<dbReference type="EMBL" id="MU004183">
    <property type="protein sequence ID" value="KAF2500239.1"/>
    <property type="molecule type" value="Genomic_DNA"/>
</dbReference>
<keyword evidence="2" id="KW-0472">Membrane</keyword>
<protein>
    <submittedName>
        <fullName evidence="3">Uncharacterized protein</fullName>
    </submittedName>
</protein>
<feature type="compositionally biased region" description="Polar residues" evidence="1">
    <location>
        <begin position="115"/>
        <end position="131"/>
    </location>
</feature>
<organism evidence="3 4">
    <name type="scientific">Lophium mytilinum</name>
    <dbReference type="NCBI Taxonomy" id="390894"/>
    <lineage>
        <taxon>Eukaryota</taxon>
        <taxon>Fungi</taxon>
        <taxon>Dikarya</taxon>
        <taxon>Ascomycota</taxon>
        <taxon>Pezizomycotina</taxon>
        <taxon>Dothideomycetes</taxon>
        <taxon>Pleosporomycetidae</taxon>
        <taxon>Mytilinidiales</taxon>
        <taxon>Mytilinidiaceae</taxon>
        <taxon>Lophium</taxon>
    </lineage>
</organism>
<evidence type="ECO:0000256" key="1">
    <source>
        <dbReference type="SAM" id="MobiDB-lite"/>
    </source>
</evidence>
<proteinExistence type="predicted"/>
<gene>
    <name evidence="3" type="ORF">BU16DRAFT_523049</name>
</gene>
<feature type="compositionally biased region" description="Polar residues" evidence="1">
    <location>
        <begin position="77"/>
        <end position="92"/>
    </location>
</feature>
<accession>A0A6A6R6N1</accession>
<feature type="transmembrane region" description="Helical" evidence="2">
    <location>
        <begin position="727"/>
        <end position="747"/>
    </location>
</feature>
<feature type="region of interest" description="Disordered" evidence="1">
    <location>
        <begin position="602"/>
        <end position="631"/>
    </location>
</feature>
<keyword evidence="2" id="KW-1133">Transmembrane helix</keyword>
<sequence>MSPQGGTLQLFPPPQRPRQASPNRKLHVKPPTPEPTAQRMDSAKSTKAPVDFHELVIQVNSVPVSPSVSMPERAHQPQFQMTRTPPQLSIPTFQPPPSQRNPSASPEIGRGGSPSAYNRATSPALSIQSAQRHAMPFPSGSPDPNRAPSPAFSDIRSARSGSPTLVRPNSAATQRSPISPSSPVPMRSMFPVYDPTVPLGRQAYVPTQTSPTHIPTNRIHRSPYSPELYVPHGNVNNGDQGSSNALTFTCAPYFTPSALLENLWLATNGQDEPAVQIYTLKMHRATAATPQVTFGPTASLPFYSLTQSDLEGKDPLELATMTHEVLIQRHHPTQPRALPVNHLNLVVPPSSATANSFEDAPSTLLATIYPKLAALAALDAAANSPAASHIAFADPGATSHAAQRLAEDVLRGAAERECSALTWTREAPTQQTNPWAHALNPTGSYQLHHPALGLFPIQLEGDCAGINSPSTRPQTAVYGHPSFAQAQARTRAGSITLLNPYVLSPTSPRAFNPPPPSSPLRSISAAGGAARPGSTFSDIDAAHLATANDAAADDAVLARLDFGTDSLLLNVAALTRFGNPYLVDVAATALLSVAVAEAARNPKSRTSSAQEAPAMFEAPPPSSALGPKPKSSAASFKESFVEGFESWDGAKSISKGKKWSRSLRSSATTSKSHSLDKDIELGQWYGQDEARTKEAKKGKKGKAEKEESSLPFVARTLISVLTFAFKAFVWAVGLVFKIIAGLVVMLTRNASKL</sequence>
<dbReference type="Proteomes" id="UP000799750">
    <property type="component" value="Unassembled WGS sequence"/>
</dbReference>
<evidence type="ECO:0000256" key="2">
    <source>
        <dbReference type="SAM" id="Phobius"/>
    </source>
</evidence>
<feature type="compositionally biased region" description="Polar residues" evidence="1">
    <location>
        <begin position="170"/>
        <end position="181"/>
    </location>
</feature>
<reference evidence="3" key="1">
    <citation type="journal article" date="2020" name="Stud. Mycol.">
        <title>101 Dothideomycetes genomes: a test case for predicting lifestyles and emergence of pathogens.</title>
        <authorList>
            <person name="Haridas S."/>
            <person name="Albert R."/>
            <person name="Binder M."/>
            <person name="Bloem J."/>
            <person name="Labutti K."/>
            <person name="Salamov A."/>
            <person name="Andreopoulos B."/>
            <person name="Baker S."/>
            <person name="Barry K."/>
            <person name="Bills G."/>
            <person name="Bluhm B."/>
            <person name="Cannon C."/>
            <person name="Castanera R."/>
            <person name="Culley D."/>
            <person name="Daum C."/>
            <person name="Ezra D."/>
            <person name="Gonzalez J."/>
            <person name="Henrissat B."/>
            <person name="Kuo A."/>
            <person name="Liang C."/>
            <person name="Lipzen A."/>
            <person name="Lutzoni F."/>
            <person name="Magnuson J."/>
            <person name="Mondo S."/>
            <person name="Nolan M."/>
            <person name="Ohm R."/>
            <person name="Pangilinan J."/>
            <person name="Park H.-J."/>
            <person name="Ramirez L."/>
            <person name="Alfaro M."/>
            <person name="Sun H."/>
            <person name="Tritt A."/>
            <person name="Yoshinaga Y."/>
            <person name="Zwiers L.-H."/>
            <person name="Turgeon B."/>
            <person name="Goodwin S."/>
            <person name="Spatafora J."/>
            <person name="Crous P."/>
            <person name="Grigoriev I."/>
        </authorList>
    </citation>
    <scope>NUCLEOTIDE SEQUENCE</scope>
    <source>
        <strain evidence="3">CBS 269.34</strain>
    </source>
</reference>
<name>A0A6A6R6N1_9PEZI</name>
<keyword evidence="2" id="KW-0812">Transmembrane</keyword>